<dbReference type="GO" id="GO:0051301">
    <property type="term" value="P:cell division"/>
    <property type="evidence" value="ECO:0007669"/>
    <property type="project" value="UniProtKB-KW"/>
</dbReference>
<evidence type="ECO:0000256" key="4">
    <source>
        <dbReference type="ARBA" id="ARBA00022786"/>
    </source>
</evidence>
<dbReference type="Proteomes" id="UP000053558">
    <property type="component" value="Unassembled WGS sequence"/>
</dbReference>
<keyword evidence="3" id="KW-0498">Mitosis</keyword>
<dbReference type="RefSeq" id="XP_007763423.1">
    <property type="nucleotide sequence ID" value="XM_007765233.1"/>
</dbReference>
<dbReference type="InterPro" id="IPR024790">
    <property type="entry name" value="APC4_long_dom"/>
</dbReference>
<dbReference type="GO" id="GO:0005680">
    <property type="term" value="C:anaphase-promoting complex"/>
    <property type="evidence" value="ECO:0007669"/>
    <property type="project" value="InterPro"/>
</dbReference>
<keyword evidence="2" id="KW-0132">Cell division</keyword>
<dbReference type="GeneID" id="19200565"/>
<dbReference type="GO" id="GO:0031145">
    <property type="term" value="P:anaphase-promoting complex-dependent catabolic process"/>
    <property type="evidence" value="ECO:0007669"/>
    <property type="project" value="InterPro"/>
</dbReference>
<dbReference type="OrthoDB" id="10259843at2759"/>
<feature type="domain" description="Anaphase-promoting complex subunit 4-like WD40" evidence="6">
    <location>
        <begin position="24"/>
        <end position="103"/>
    </location>
</feature>
<reference evidence="9" key="1">
    <citation type="journal article" date="2012" name="Science">
        <title>The Paleozoic origin of enzymatic lignin decomposition reconstructed from 31 fungal genomes.</title>
        <authorList>
            <person name="Floudas D."/>
            <person name="Binder M."/>
            <person name="Riley R."/>
            <person name="Barry K."/>
            <person name="Blanchette R.A."/>
            <person name="Henrissat B."/>
            <person name="Martinez A.T."/>
            <person name="Otillar R."/>
            <person name="Spatafora J.W."/>
            <person name="Yadav J.S."/>
            <person name="Aerts A."/>
            <person name="Benoit I."/>
            <person name="Boyd A."/>
            <person name="Carlson A."/>
            <person name="Copeland A."/>
            <person name="Coutinho P.M."/>
            <person name="de Vries R.P."/>
            <person name="Ferreira P."/>
            <person name="Findley K."/>
            <person name="Foster B."/>
            <person name="Gaskell J."/>
            <person name="Glotzer D."/>
            <person name="Gorecki P."/>
            <person name="Heitman J."/>
            <person name="Hesse C."/>
            <person name="Hori C."/>
            <person name="Igarashi K."/>
            <person name="Jurgens J.A."/>
            <person name="Kallen N."/>
            <person name="Kersten P."/>
            <person name="Kohler A."/>
            <person name="Kuees U."/>
            <person name="Kumar T.K.A."/>
            <person name="Kuo A."/>
            <person name="LaButti K."/>
            <person name="Larrondo L.F."/>
            <person name="Lindquist E."/>
            <person name="Ling A."/>
            <person name="Lombard V."/>
            <person name="Lucas S."/>
            <person name="Lundell T."/>
            <person name="Martin R."/>
            <person name="McLaughlin D.J."/>
            <person name="Morgenstern I."/>
            <person name="Morin E."/>
            <person name="Murat C."/>
            <person name="Nagy L.G."/>
            <person name="Nolan M."/>
            <person name="Ohm R.A."/>
            <person name="Patyshakuliyeva A."/>
            <person name="Rokas A."/>
            <person name="Ruiz-Duenas F.J."/>
            <person name="Sabat G."/>
            <person name="Salamov A."/>
            <person name="Samejima M."/>
            <person name="Schmutz J."/>
            <person name="Slot J.C."/>
            <person name="St John F."/>
            <person name="Stenlid J."/>
            <person name="Sun H."/>
            <person name="Sun S."/>
            <person name="Syed K."/>
            <person name="Tsang A."/>
            <person name="Wiebenga A."/>
            <person name="Young D."/>
            <person name="Pisabarro A."/>
            <person name="Eastwood D.C."/>
            <person name="Martin F."/>
            <person name="Cullen D."/>
            <person name="Grigoriev I.V."/>
            <person name="Hibbett D.S."/>
        </authorList>
    </citation>
    <scope>NUCLEOTIDE SEQUENCE [LARGE SCALE GENOMIC DNA]</scope>
    <source>
        <strain evidence="9">RWD-64-598 SS2</strain>
    </source>
</reference>
<accession>A0A5M3N777</accession>
<dbReference type="SUPFAM" id="SSF50969">
    <property type="entry name" value="YVTN repeat-like/Quinoprotein amine dehydrogenase"/>
    <property type="match status" value="1"/>
</dbReference>
<evidence type="ECO:0000259" key="7">
    <source>
        <dbReference type="Pfam" id="PF12896"/>
    </source>
</evidence>
<comment type="caution">
    <text evidence="8">The sequence shown here is derived from an EMBL/GenBank/DDBJ whole genome shotgun (WGS) entry which is preliminary data.</text>
</comment>
<organism evidence="8 9">
    <name type="scientific">Coniophora puteana (strain RWD-64-598)</name>
    <name type="common">Brown rot fungus</name>
    <dbReference type="NCBI Taxonomy" id="741705"/>
    <lineage>
        <taxon>Eukaryota</taxon>
        <taxon>Fungi</taxon>
        <taxon>Dikarya</taxon>
        <taxon>Basidiomycota</taxon>
        <taxon>Agaricomycotina</taxon>
        <taxon>Agaricomycetes</taxon>
        <taxon>Agaricomycetidae</taxon>
        <taxon>Boletales</taxon>
        <taxon>Coniophorineae</taxon>
        <taxon>Coniophoraceae</taxon>
        <taxon>Coniophora</taxon>
    </lineage>
</organism>
<gene>
    <name evidence="8" type="ORF">CONPUDRAFT_134079</name>
</gene>
<dbReference type="Pfam" id="PF12894">
    <property type="entry name" value="ANAPC4_WD40"/>
    <property type="match status" value="1"/>
</dbReference>
<protein>
    <recommendedName>
        <fullName evidence="1">Anaphase-promoting complex subunit 4</fullName>
    </recommendedName>
</protein>
<dbReference type="GO" id="GO:0070979">
    <property type="term" value="P:protein K11-linked ubiquitination"/>
    <property type="evidence" value="ECO:0007669"/>
    <property type="project" value="TreeGrafter"/>
</dbReference>
<dbReference type="PANTHER" id="PTHR13260:SF0">
    <property type="entry name" value="ANAPHASE-PROMOTING COMPLEX SUBUNIT 4"/>
    <property type="match status" value="1"/>
</dbReference>
<keyword evidence="4" id="KW-0833">Ubl conjugation pathway</keyword>
<evidence type="ECO:0000259" key="6">
    <source>
        <dbReference type="Pfam" id="PF12894"/>
    </source>
</evidence>
<dbReference type="PANTHER" id="PTHR13260">
    <property type="entry name" value="ANAPHASE PROMOTING COMPLEX SUBUNIT 4 APC4"/>
    <property type="match status" value="1"/>
</dbReference>
<dbReference type="AlphaFoldDB" id="A0A5M3N777"/>
<feature type="domain" description="Anaphase-promoting complex subunit 4 long" evidence="7">
    <location>
        <begin position="298"/>
        <end position="501"/>
    </location>
</feature>
<evidence type="ECO:0000313" key="9">
    <source>
        <dbReference type="Proteomes" id="UP000053558"/>
    </source>
</evidence>
<keyword evidence="9" id="KW-1185">Reference proteome</keyword>
<dbReference type="Pfam" id="PF12896">
    <property type="entry name" value="ANAPC4"/>
    <property type="match status" value="1"/>
</dbReference>
<sequence>MNDFDQIALIRLPLPCRLLASACCPDKDLLVLFSRLGGRDRMSLWKMQGSKKWEVDLGDDDNLNEDIVGIAWSSSGQTIAVAYHPPRLSLYSSQNGQLRCTLKSPFEATNCKPSRLSGIWWFPGNKESLEGTIPDIFKRKNIITGSALSILKSLPLLNPPFEDEQKLTATNIFAFQGSQTRVPTKSSLPEVLLRWNTLALKPETVSISSASGAEDNMDGPDSLLRQVKYADDENSLLVIADDAGRVYSFLDGTYYLGSVGLNVTSETIWKFSKRALFFYYPHGDTRKDSFSATLQPLPMAIPLLDTRHARDCAMLSSISHDLLEYAAVATRDIQETWLGSSTFTGARELGQIWLQAFQRKLADFDAEQPNAMLDMICALLTGYKSEGFRDYFGSSEHMSDRALQKWDNTVSDALLKIRDTTSRRIVPALQRLYVVFDELHGWSNLPHFSLFELAPENVKECLDMIQTGIFVASWLADTARTELSHFKNFMGWLRFETAALNNPTERLLPEFDHVEVNSYLKSGLTDCQVDRWFLGSPPQFRPEELQRHGEATELAGILSQTELALHTPSKFAIRNKNESPGNRLLLDRNLSALLANLMDRSQSIFEHACWASARSANVGPACSILPSQGLPTSSDTNWSNRSFTRHHVAENGVSNEAHGEFLQYLATHVASEPRSFLIFMKTPYRKPAGEAVEHSQVAVLECCADEEGEDGISRLEIIGAEFFDDTNLVIIYRNSASTENLIIALLEYGNLSYQDLQNEGSTSTRTREDMIKAILQEINEAHIPTRPVPISRCRKLAAYHKSSNVSLAVNGREGRRTVCVLDESGMTLEVLDMEASGEDE</sequence>
<evidence type="ECO:0000313" key="8">
    <source>
        <dbReference type="EMBL" id="EIW86695.1"/>
    </source>
</evidence>
<keyword evidence="5" id="KW-0131">Cell cycle</keyword>
<proteinExistence type="predicted"/>
<name>A0A5M3N777_CONPW</name>
<evidence type="ECO:0000256" key="5">
    <source>
        <dbReference type="ARBA" id="ARBA00023306"/>
    </source>
</evidence>
<evidence type="ECO:0000256" key="2">
    <source>
        <dbReference type="ARBA" id="ARBA00022618"/>
    </source>
</evidence>
<evidence type="ECO:0000256" key="3">
    <source>
        <dbReference type="ARBA" id="ARBA00022776"/>
    </source>
</evidence>
<dbReference type="KEGG" id="cput:CONPUDRAFT_134079"/>
<evidence type="ECO:0000256" key="1">
    <source>
        <dbReference type="ARBA" id="ARBA00016067"/>
    </source>
</evidence>
<dbReference type="EMBL" id="JH711573">
    <property type="protein sequence ID" value="EIW86695.1"/>
    <property type="molecule type" value="Genomic_DNA"/>
</dbReference>
<dbReference type="InterPro" id="IPR011044">
    <property type="entry name" value="Quino_amine_DH_bsu"/>
</dbReference>
<dbReference type="InterPro" id="IPR024977">
    <property type="entry name" value="Apc4-like_WD40_dom"/>
</dbReference>
<dbReference type="OMA" id="ACCPDKD"/>
<dbReference type="InterPro" id="IPR024789">
    <property type="entry name" value="APC4"/>
</dbReference>
<dbReference type="GO" id="GO:0034399">
    <property type="term" value="C:nuclear periphery"/>
    <property type="evidence" value="ECO:0007669"/>
    <property type="project" value="TreeGrafter"/>
</dbReference>